<name>A0ABW4MFY4_9SPHN</name>
<dbReference type="RefSeq" id="WP_381516208.1">
    <property type="nucleotide sequence ID" value="NZ_JBHUEL010000012.1"/>
</dbReference>
<protein>
    <submittedName>
        <fullName evidence="1">Uncharacterized protein</fullName>
    </submittedName>
</protein>
<dbReference type="Proteomes" id="UP001597215">
    <property type="component" value="Unassembled WGS sequence"/>
</dbReference>
<accession>A0ABW4MFY4</accession>
<comment type="caution">
    <text evidence="1">The sequence shown here is derived from an EMBL/GenBank/DDBJ whole genome shotgun (WGS) entry which is preliminary data.</text>
</comment>
<feature type="non-terminal residue" evidence="1">
    <location>
        <position position="1"/>
    </location>
</feature>
<proteinExistence type="predicted"/>
<evidence type="ECO:0000313" key="1">
    <source>
        <dbReference type="EMBL" id="MFD1768016.1"/>
    </source>
</evidence>
<dbReference type="EMBL" id="JBHUEL010000012">
    <property type="protein sequence ID" value="MFD1768016.1"/>
    <property type="molecule type" value="Genomic_DNA"/>
</dbReference>
<evidence type="ECO:0000313" key="2">
    <source>
        <dbReference type="Proteomes" id="UP001597215"/>
    </source>
</evidence>
<reference evidence="2" key="1">
    <citation type="journal article" date="2019" name="Int. J. Syst. Evol. Microbiol.">
        <title>The Global Catalogue of Microorganisms (GCM) 10K type strain sequencing project: providing services to taxonomists for standard genome sequencing and annotation.</title>
        <authorList>
            <consortium name="The Broad Institute Genomics Platform"/>
            <consortium name="The Broad Institute Genome Sequencing Center for Infectious Disease"/>
            <person name="Wu L."/>
            <person name="Ma J."/>
        </authorList>
    </citation>
    <scope>NUCLEOTIDE SEQUENCE [LARGE SCALE GENOMIC DNA]</scope>
    <source>
        <strain evidence="2">CGMCC 1.12449</strain>
    </source>
</reference>
<keyword evidence="2" id="KW-1185">Reference proteome</keyword>
<sequence length="132" mass="13283">PIDEAKAPLIYAAISAKCSDDGQTGFAIGSHVDAASEALIAIQQGDMFAKAAVEEVVADALAGGSSEGANVDALLNALAGPANDTQLLGDTLSQQFGDHPAFEGFNLAAANDMLDQLASTHMELSAATGQHG</sequence>
<gene>
    <name evidence="1" type="ORF">ACFSAG_14320</name>
</gene>
<organism evidence="1 2">
    <name type="scientific">Sphingorhabdus buctiana</name>
    <dbReference type="NCBI Taxonomy" id="1508805"/>
    <lineage>
        <taxon>Bacteria</taxon>
        <taxon>Pseudomonadati</taxon>
        <taxon>Pseudomonadota</taxon>
        <taxon>Alphaproteobacteria</taxon>
        <taxon>Sphingomonadales</taxon>
        <taxon>Sphingomonadaceae</taxon>
        <taxon>Sphingorhabdus</taxon>
    </lineage>
</organism>